<organism evidence="1 2">
    <name type="scientific">Liquidambar formosana</name>
    <name type="common">Formosan gum</name>
    <dbReference type="NCBI Taxonomy" id="63359"/>
    <lineage>
        <taxon>Eukaryota</taxon>
        <taxon>Viridiplantae</taxon>
        <taxon>Streptophyta</taxon>
        <taxon>Embryophyta</taxon>
        <taxon>Tracheophyta</taxon>
        <taxon>Spermatophyta</taxon>
        <taxon>Magnoliopsida</taxon>
        <taxon>eudicotyledons</taxon>
        <taxon>Gunneridae</taxon>
        <taxon>Pentapetalae</taxon>
        <taxon>Saxifragales</taxon>
        <taxon>Altingiaceae</taxon>
        <taxon>Liquidambar</taxon>
    </lineage>
</organism>
<reference evidence="1 2" key="1">
    <citation type="journal article" date="2024" name="Plant J.">
        <title>Genome sequences and population genomics reveal climatic adaptation and genomic divergence between two closely related sweetgum species.</title>
        <authorList>
            <person name="Xu W.Q."/>
            <person name="Ren C.Q."/>
            <person name="Zhang X.Y."/>
            <person name="Comes H.P."/>
            <person name="Liu X.H."/>
            <person name="Li Y.G."/>
            <person name="Kettle C.J."/>
            <person name="Jalonen R."/>
            <person name="Gaisberger H."/>
            <person name="Ma Y.Z."/>
            <person name="Qiu Y.X."/>
        </authorList>
    </citation>
    <scope>NUCLEOTIDE SEQUENCE [LARGE SCALE GENOMIC DNA]</scope>
    <source>
        <strain evidence="1">Hangzhou</strain>
    </source>
</reference>
<dbReference type="EMBL" id="JBBPBK010000006">
    <property type="protein sequence ID" value="KAK9283793.1"/>
    <property type="molecule type" value="Genomic_DNA"/>
</dbReference>
<dbReference type="PANTHER" id="PTHR10688">
    <property type="entry name" value="PWWP DOMAIN-CONTAINING PROTEIN"/>
    <property type="match status" value="1"/>
</dbReference>
<protein>
    <recommendedName>
        <fullName evidence="3">PWWP domain-containing protein</fullName>
    </recommendedName>
</protein>
<proteinExistence type="predicted"/>
<evidence type="ECO:0008006" key="3">
    <source>
        <dbReference type="Google" id="ProtNLM"/>
    </source>
</evidence>
<evidence type="ECO:0000313" key="1">
    <source>
        <dbReference type="EMBL" id="KAK9283793.1"/>
    </source>
</evidence>
<evidence type="ECO:0000313" key="2">
    <source>
        <dbReference type="Proteomes" id="UP001415857"/>
    </source>
</evidence>
<dbReference type="Proteomes" id="UP001415857">
    <property type="component" value="Unassembled WGS sequence"/>
</dbReference>
<dbReference type="PANTHER" id="PTHR10688:SF2">
    <property type="entry name" value="PWWP DOMAIN-CONTAINING PROTEIN"/>
    <property type="match status" value="1"/>
</dbReference>
<gene>
    <name evidence="1" type="ORF">L1049_012046</name>
</gene>
<accession>A0AAP0X2W1</accession>
<comment type="caution">
    <text evidence="1">The sequence shown here is derived from an EMBL/GenBank/DDBJ whole genome shotgun (WGS) entry which is preliminary data.</text>
</comment>
<sequence length="979" mass="110889">MKMKLMVSEKAEEESRVLEGKKQRKNDKSKVVFSRGDIVWARTFPQTWRPGLILKRNRLGVLVWLFDCQTPRHLSDSDICSFDNNFKSLYRTVECGSSSSMSLDRALILLGRRASLSLMCPCQMPIEQRNLRDVGWNSVEQVAEVSNSFQPVAVLGFVVSMAVCPWVEDADIIHAVRGAAQIMTFRRYFSIQKGLIHQEAISPCKSRSTNDDSKAIMASSKSKLQSYSSFGEERYSVIQESDVLEVEDIYQVAQCDTVSESSTSMEENSKSVGGNHVVLNSEIKKQDRDDVALAHREYNIHCSLASPNLFFSEKLNSMPADVVNYNTNSILLRRQSGEFQYSVSSPLKPQISSRTQKGFAKQSEAQSHHEMLVNLYCLALDPFYLGGENLNTIAQNFLNFRVRSYQSIPDLPPKKCPPCTTTIAQFSHSEYDYSFKTQLSNKVDKKICSGETFGSLFPSIEMGAHRLKRWLDQPAVFDPLKLRKTMPFFSRFGTYPQKNITLCDAKVSDVFFLESLRKLTMLNHQSTGSQNLTFICTNSSMLDVVQNNVSLVKDTSHCSEIVEIGMVQVREGNASILNDTRTCISYDYDASDKITNRVRTEDVQADCRFSLLQPASIESVFKNATGTHADKIADASVATRKCRLLSHFSVDLIKIQPSSNDSDTSHTRDREASMRIAYEDSFKDNEEPHQPITSDLSFKSQVDQQSRMESSFVGPTSLHMKFPKDFDLPSKDELVKKFSPFGSVDYRKSKMFFLTGAAQVIFLHRLDAVTAYQYAKRKKILFGQANIRFWLDPFEHSREGVSLATPPICNLKSCLKKSFPLGKEDNKEPHQPITSDLSFKSQVALESRMESSFVGPTSLHMKFPKNFDLPSKDELVKKFTRFGSVDSRKSKIFFYAGSAQVVFLSRLDAVTAYKYAKRKKVLFGQANVRFWLDPFEHSRKGVSQTTPPTCNLKSCLKKSFPLGKEDRKKSHRVRFSLVS</sequence>
<dbReference type="AlphaFoldDB" id="A0AAP0X2W1"/>
<keyword evidence="2" id="KW-1185">Reference proteome</keyword>
<dbReference type="InterPro" id="IPR052657">
    <property type="entry name" value="PDP_family_Arabidopsis"/>
</dbReference>
<name>A0AAP0X2W1_LIQFO</name>